<evidence type="ECO:0000256" key="1">
    <source>
        <dbReference type="SAM" id="MobiDB-lite"/>
    </source>
</evidence>
<dbReference type="AlphaFoldDB" id="A0A1H6S253"/>
<evidence type="ECO:0000313" key="2">
    <source>
        <dbReference type="EMBL" id="SEI62021.1"/>
    </source>
</evidence>
<gene>
    <name evidence="2" type="ORF">SAMN04244579_01397</name>
</gene>
<feature type="region of interest" description="Disordered" evidence="1">
    <location>
        <begin position="1"/>
        <end position="21"/>
    </location>
</feature>
<protein>
    <submittedName>
        <fullName evidence="2">Uncharacterized protein</fullName>
    </submittedName>
</protein>
<dbReference type="EMBL" id="FNYO01000012">
    <property type="protein sequence ID" value="SEI62021.1"/>
    <property type="molecule type" value="Genomic_DNA"/>
</dbReference>
<feature type="compositionally biased region" description="Basic and acidic residues" evidence="1">
    <location>
        <begin position="1"/>
        <end position="18"/>
    </location>
</feature>
<name>A0A1H6S253_9GAMM</name>
<feature type="region of interest" description="Disordered" evidence="1">
    <location>
        <begin position="40"/>
        <end position="75"/>
    </location>
</feature>
<accession>A0A1H6S253</accession>
<sequence length="75" mass="8511">MAMERRDAAVKSLPDRPWKTRYSGLNKRPDLLRAFAFGLLPDPESGQKSAQASSAIRRWAPSNGRYPPQSGHRFR</sequence>
<evidence type="ECO:0000313" key="3">
    <source>
        <dbReference type="Proteomes" id="UP000199005"/>
    </source>
</evidence>
<proteinExistence type="predicted"/>
<dbReference type="Proteomes" id="UP000199005">
    <property type="component" value="Unassembled WGS sequence"/>
</dbReference>
<reference evidence="2 3" key="1">
    <citation type="submission" date="2016-10" db="EMBL/GenBank/DDBJ databases">
        <authorList>
            <person name="de Groot N.N."/>
        </authorList>
    </citation>
    <scope>NUCLEOTIDE SEQUENCE [LARGE SCALE GENOMIC DNA]</scope>
    <source>
        <strain evidence="2 3">DSM 1041</strain>
    </source>
</reference>
<organism evidence="2 3">
    <name type="scientific">Azotobacter beijerinckii</name>
    <dbReference type="NCBI Taxonomy" id="170623"/>
    <lineage>
        <taxon>Bacteria</taxon>
        <taxon>Pseudomonadati</taxon>
        <taxon>Pseudomonadota</taxon>
        <taxon>Gammaproteobacteria</taxon>
        <taxon>Pseudomonadales</taxon>
        <taxon>Pseudomonadaceae</taxon>
        <taxon>Azotobacter</taxon>
    </lineage>
</organism>